<evidence type="ECO:0000256" key="4">
    <source>
        <dbReference type="ARBA" id="ARBA00023136"/>
    </source>
</evidence>
<dbReference type="InterPro" id="IPR025423">
    <property type="entry name" value="TMEM205-like"/>
</dbReference>
<sequence>MRARVPVLAAALWWGSLTAIGFMAVPLLFVHLPTPALAGQTAAKLFSAQTWVSLGCGVMMLLASRSPGEPARMDWGRGALVFVVAGLLCALLQEFAIAPRIMARENLRLWHGIGSGLFALQWLCALVTLCKLAPGSRPA</sequence>
<feature type="transmembrane region" description="Helical" evidence="5">
    <location>
        <begin position="78"/>
        <end position="97"/>
    </location>
</feature>
<proteinExistence type="predicted"/>
<name>A0A127JNR8_9BURK</name>
<dbReference type="Pfam" id="PF13664">
    <property type="entry name" value="DUF4149"/>
    <property type="match status" value="1"/>
</dbReference>
<evidence type="ECO:0000256" key="3">
    <source>
        <dbReference type="ARBA" id="ARBA00022989"/>
    </source>
</evidence>
<feature type="transmembrane region" description="Helical" evidence="5">
    <location>
        <begin position="48"/>
        <end position="66"/>
    </location>
</feature>
<keyword evidence="2 5" id="KW-0812">Transmembrane</keyword>
<accession>A0A127JNR8</accession>
<dbReference type="PATRIC" id="fig|94132.3.peg.136"/>
<dbReference type="Proteomes" id="UP000070433">
    <property type="component" value="Chromosome"/>
</dbReference>
<evidence type="ECO:0000256" key="2">
    <source>
        <dbReference type="ARBA" id="ARBA00022692"/>
    </source>
</evidence>
<dbReference type="EMBL" id="CP010951">
    <property type="protein sequence ID" value="AMO21654.1"/>
    <property type="molecule type" value="Genomic_DNA"/>
</dbReference>
<evidence type="ECO:0000313" key="7">
    <source>
        <dbReference type="EMBL" id="AMO21654.1"/>
    </source>
</evidence>
<evidence type="ECO:0000259" key="6">
    <source>
        <dbReference type="Pfam" id="PF13664"/>
    </source>
</evidence>
<comment type="subcellular location">
    <subcellularLocation>
        <location evidence="1">Membrane</location>
    </subcellularLocation>
</comment>
<evidence type="ECO:0000256" key="5">
    <source>
        <dbReference type="SAM" id="Phobius"/>
    </source>
</evidence>
<dbReference type="AlphaFoldDB" id="A0A127JNR8"/>
<reference evidence="7 8" key="1">
    <citation type="journal article" date="2014" name="Int. J. Syst. Evol. Microbiol.">
        <title>Ramlibacter solisilvae sp. nov., isolated from forest soil, and emended description of the genus Ramlibacter.</title>
        <authorList>
            <person name="Lee H.J."/>
            <person name="Lee S.H."/>
            <person name="Lee S.S."/>
            <person name="Lee J.S."/>
            <person name="Kim Y."/>
            <person name="Kim S.C."/>
            <person name="Jeon C.O."/>
        </authorList>
    </citation>
    <scope>NUCLEOTIDE SEQUENCE [LARGE SCALE GENOMIC DNA]</scope>
    <source>
        <strain evidence="7 8">5-10</strain>
    </source>
</reference>
<gene>
    <name evidence="7" type="ORF">UC35_00675</name>
</gene>
<evidence type="ECO:0000313" key="8">
    <source>
        <dbReference type="Proteomes" id="UP000070433"/>
    </source>
</evidence>
<dbReference type="OrthoDB" id="5797290at2"/>
<feature type="domain" description="TMEM205-like" evidence="6">
    <location>
        <begin position="8"/>
        <end position="105"/>
    </location>
</feature>
<evidence type="ECO:0000256" key="1">
    <source>
        <dbReference type="ARBA" id="ARBA00004370"/>
    </source>
</evidence>
<protein>
    <recommendedName>
        <fullName evidence="6">TMEM205-like domain-containing protein</fullName>
    </recommendedName>
</protein>
<keyword evidence="4 5" id="KW-0472">Membrane</keyword>
<keyword evidence="3 5" id="KW-1133">Transmembrane helix</keyword>
<keyword evidence="8" id="KW-1185">Reference proteome</keyword>
<feature type="transmembrane region" description="Helical" evidence="5">
    <location>
        <begin position="109"/>
        <end position="130"/>
    </location>
</feature>
<dbReference type="GO" id="GO:0016020">
    <property type="term" value="C:membrane"/>
    <property type="evidence" value="ECO:0007669"/>
    <property type="project" value="UniProtKB-SubCell"/>
</dbReference>
<dbReference type="RefSeq" id="WP_061495120.1">
    <property type="nucleotide sequence ID" value="NZ_CP010951.1"/>
</dbReference>
<organism evidence="7 8">
    <name type="scientific">Ramlibacter tataouinensis</name>
    <dbReference type="NCBI Taxonomy" id="94132"/>
    <lineage>
        <taxon>Bacteria</taxon>
        <taxon>Pseudomonadati</taxon>
        <taxon>Pseudomonadota</taxon>
        <taxon>Betaproteobacteria</taxon>
        <taxon>Burkholderiales</taxon>
        <taxon>Comamonadaceae</taxon>
        <taxon>Ramlibacter</taxon>
    </lineage>
</organism>